<dbReference type="STRING" id="1409788.NC99_23100"/>
<dbReference type="InterPro" id="IPR041186">
    <property type="entry name" value="DUF3823_C"/>
</dbReference>
<evidence type="ECO:0000313" key="4">
    <source>
        <dbReference type="Proteomes" id="UP000036958"/>
    </source>
</evidence>
<comment type="caution">
    <text evidence="3">The sequence shown here is derived from an EMBL/GenBank/DDBJ whole genome shotgun (WGS) entry which is preliminary data.</text>
</comment>
<dbReference type="Proteomes" id="UP000036958">
    <property type="component" value="Unassembled WGS sequence"/>
</dbReference>
<dbReference type="InterPro" id="IPR024278">
    <property type="entry name" value="DUF3823_N"/>
</dbReference>
<dbReference type="EMBL" id="LGIA01000151">
    <property type="protein sequence ID" value="KOH44878.1"/>
    <property type="molecule type" value="Genomic_DNA"/>
</dbReference>
<feature type="domain" description="DUF3823" evidence="2">
    <location>
        <begin position="124"/>
        <end position="225"/>
    </location>
</feature>
<organism evidence="3 4">
    <name type="scientific">Sunxiuqinia dokdonensis</name>
    <dbReference type="NCBI Taxonomy" id="1409788"/>
    <lineage>
        <taxon>Bacteria</taxon>
        <taxon>Pseudomonadati</taxon>
        <taxon>Bacteroidota</taxon>
        <taxon>Bacteroidia</taxon>
        <taxon>Marinilabiliales</taxon>
        <taxon>Prolixibacteraceae</taxon>
        <taxon>Sunxiuqinia</taxon>
    </lineage>
</organism>
<feature type="domain" description="DUF3823" evidence="1">
    <location>
        <begin position="31"/>
        <end position="121"/>
    </location>
</feature>
<sequence length="230" mass="25453">MNNIRYILFLMVLIFVSSCEIDNYDAPNGELYGTFIDVETNEPVQSEIVQGTVIQLIELGWAENPTNITQTLLVQNDGTYRNSMIFEGEYRISAVQGNFQPVAPIETFEIKGSTKLDFSVTPFLRIKDASVVKNGNMVTATFKIEKTTADNVARIGLYAHPNVAVGVNTSLVRAESSTDLNSDPNITYTLQINLNNQNFIAGRSYYFRIGALSSVAGARFNYAPAIKITI</sequence>
<dbReference type="AlphaFoldDB" id="A0A0L8V947"/>
<name>A0A0L8V947_9BACT</name>
<proteinExistence type="predicted"/>
<dbReference type="Pfam" id="PF18003">
    <property type="entry name" value="DUF3823_C"/>
    <property type="match status" value="1"/>
</dbReference>
<gene>
    <name evidence="3" type="ORF">NC99_23100</name>
</gene>
<evidence type="ECO:0000259" key="1">
    <source>
        <dbReference type="Pfam" id="PF12866"/>
    </source>
</evidence>
<dbReference type="PROSITE" id="PS51257">
    <property type="entry name" value="PROKAR_LIPOPROTEIN"/>
    <property type="match status" value="1"/>
</dbReference>
<dbReference type="OrthoDB" id="642123at2"/>
<dbReference type="Pfam" id="PF12866">
    <property type="entry name" value="DUF3823"/>
    <property type="match status" value="1"/>
</dbReference>
<reference evidence="4" key="1">
    <citation type="submission" date="2015-07" db="EMBL/GenBank/DDBJ databases">
        <title>Genome sequencing of Sunxiuqinia dokdonensis strain SK.</title>
        <authorList>
            <person name="Ahn S."/>
            <person name="Kim B.-C."/>
        </authorList>
    </citation>
    <scope>NUCLEOTIDE SEQUENCE [LARGE SCALE GENOMIC DNA]</scope>
    <source>
        <strain evidence="4">SK</strain>
    </source>
</reference>
<evidence type="ECO:0000313" key="3">
    <source>
        <dbReference type="EMBL" id="KOH44878.1"/>
    </source>
</evidence>
<evidence type="ECO:0008006" key="5">
    <source>
        <dbReference type="Google" id="ProtNLM"/>
    </source>
</evidence>
<dbReference type="Gene3D" id="2.60.40.2060">
    <property type="match status" value="1"/>
</dbReference>
<accession>A0A0L8V947</accession>
<protein>
    <recommendedName>
        <fullName evidence="5">DUF3823 domain-containing protein</fullName>
    </recommendedName>
</protein>
<dbReference type="RefSeq" id="WP_082326427.1">
    <property type="nucleotide sequence ID" value="NZ_LGIA01000151.1"/>
</dbReference>
<dbReference type="Gene3D" id="2.60.40.1120">
    <property type="entry name" value="Carboxypeptidase-like, regulatory domain"/>
    <property type="match status" value="1"/>
</dbReference>
<evidence type="ECO:0000259" key="2">
    <source>
        <dbReference type="Pfam" id="PF18003"/>
    </source>
</evidence>
<keyword evidence="4" id="KW-1185">Reference proteome</keyword>